<dbReference type="RefSeq" id="WP_129425554.1">
    <property type="nucleotide sequence ID" value="NZ_SDPW01000001.1"/>
</dbReference>
<protein>
    <recommendedName>
        <fullName evidence="3">Tetratricopeptide repeat protein</fullName>
    </recommendedName>
</protein>
<keyword evidence="2" id="KW-1185">Reference proteome</keyword>
<evidence type="ECO:0008006" key="3">
    <source>
        <dbReference type="Google" id="ProtNLM"/>
    </source>
</evidence>
<gene>
    <name evidence="1" type="ORF">ET524_10210</name>
</gene>
<evidence type="ECO:0000313" key="2">
    <source>
        <dbReference type="Proteomes" id="UP000293345"/>
    </source>
</evidence>
<dbReference type="EMBL" id="SDPW01000001">
    <property type="protein sequence ID" value="RXZ54810.1"/>
    <property type="molecule type" value="Genomic_DNA"/>
</dbReference>
<comment type="caution">
    <text evidence="1">The sequence shown here is derived from an EMBL/GenBank/DDBJ whole genome shotgun (WGS) entry which is preliminary data.</text>
</comment>
<dbReference type="Proteomes" id="UP000293345">
    <property type="component" value="Unassembled WGS sequence"/>
</dbReference>
<accession>A0A4Q2K381</accession>
<sequence>MAFSLFRKKEKPQKTNQELRSELNELLAQQRWQEAESIADDLVSRGDYGCWYFKAQAHSQINAKEAVPMMEKAIEHLDSSRNDFYLMHSLYKRALAGMCCEAGYYDRSIHLFDAFLRPDSSALFLSFADLDDYDFFLYVLAVRNRIAELREDGRKDEAESLKQTVFGNWNKYLDNDEIKRGVYDEHVNKLVREILDDVPPEESNYC</sequence>
<name>A0A4Q2K381_9ACTN</name>
<organism evidence="1 2">
    <name type="scientific">Senegalimassilia faecalis</name>
    <dbReference type="NCBI Taxonomy" id="2509433"/>
    <lineage>
        <taxon>Bacteria</taxon>
        <taxon>Bacillati</taxon>
        <taxon>Actinomycetota</taxon>
        <taxon>Coriobacteriia</taxon>
        <taxon>Coriobacteriales</taxon>
        <taxon>Coriobacteriaceae</taxon>
        <taxon>Senegalimassilia</taxon>
    </lineage>
</organism>
<dbReference type="AlphaFoldDB" id="A0A4Q2K381"/>
<proteinExistence type="predicted"/>
<reference evidence="1 2" key="1">
    <citation type="submission" date="2019-01" db="EMBL/GenBank/DDBJ databases">
        <title>Senegalimassilia sp. nov. KGMB04484 isolated human feces.</title>
        <authorList>
            <person name="Han K.-I."/>
            <person name="Kim J.-S."/>
            <person name="Lee K.C."/>
            <person name="Suh M.K."/>
            <person name="Eom M.K."/>
            <person name="Lee J.H."/>
            <person name="Park S.-H."/>
            <person name="Kang S.W."/>
            <person name="Park J.-E."/>
            <person name="Oh B.S."/>
            <person name="Yu S.Y."/>
            <person name="Choi S.-H."/>
            <person name="Lee D.H."/>
            <person name="Yoon H."/>
            <person name="Kim B.-Y."/>
            <person name="Lee J.H."/>
            <person name="Lee J.-S."/>
        </authorList>
    </citation>
    <scope>NUCLEOTIDE SEQUENCE [LARGE SCALE GENOMIC DNA]</scope>
    <source>
        <strain evidence="1 2">KGMB04484</strain>
    </source>
</reference>
<evidence type="ECO:0000313" key="1">
    <source>
        <dbReference type="EMBL" id="RXZ54810.1"/>
    </source>
</evidence>